<evidence type="ECO:0000313" key="3">
    <source>
        <dbReference type="Proteomes" id="UP000653156"/>
    </source>
</evidence>
<dbReference type="Proteomes" id="UP000653156">
    <property type="component" value="Chromosome"/>
</dbReference>
<dbReference type="KEGG" id="ptes:JQU52_11585"/>
<dbReference type="InterPro" id="IPR011256">
    <property type="entry name" value="Reg_factor_effector_dom_sf"/>
</dbReference>
<organism evidence="2 3">
    <name type="scientific">Paralysiella testudinis</name>
    <dbReference type="NCBI Taxonomy" id="2809020"/>
    <lineage>
        <taxon>Bacteria</taxon>
        <taxon>Pseudomonadati</taxon>
        <taxon>Pseudomonadota</taxon>
        <taxon>Betaproteobacteria</taxon>
        <taxon>Neisseriales</taxon>
        <taxon>Neisseriaceae</taxon>
        <taxon>Paralysiella</taxon>
    </lineage>
</organism>
<evidence type="ECO:0000259" key="1">
    <source>
        <dbReference type="SMART" id="SM00871"/>
    </source>
</evidence>
<feature type="domain" description="AraC effector-binding" evidence="1">
    <location>
        <begin position="3"/>
        <end position="147"/>
    </location>
</feature>
<accession>A0A892ZDE1</accession>
<dbReference type="PANTHER" id="PTHR36444:SF2">
    <property type="entry name" value="TRANSCRIPTIONAL REGULATOR PROTEIN YOBU-RELATED"/>
    <property type="match status" value="1"/>
</dbReference>
<dbReference type="InterPro" id="IPR029441">
    <property type="entry name" value="Cass2"/>
</dbReference>
<dbReference type="InterPro" id="IPR010499">
    <property type="entry name" value="AraC_E-bd"/>
</dbReference>
<dbReference type="Pfam" id="PF14526">
    <property type="entry name" value="Cass2"/>
    <property type="match status" value="1"/>
</dbReference>
<keyword evidence="3" id="KW-1185">Reference proteome</keyword>
<dbReference type="SMART" id="SM00871">
    <property type="entry name" value="AraC_E_bind"/>
    <property type="match status" value="1"/>
</dbReference>
<name>A0A892ZDE1_9NEIS</name>
<gene>
    <name evidence="2" type="ORF">JQU52_11585</name>
</gene>
<dbReference type="PANTHER" id="PTHR36444">
    <property type="entry name" value="TRANSCRIPTIONAL REGULATOR PROTEIN YOBU-RELATED"/>
    <property type="match status" value="1"/>
</dbReference>
<dbReference type="AlphaFoldDB" id="A0A892ZDE1"/>
<dbReference type="EMBL" id="CP069798">
    <property type="protein sequence ID" value="QRQ81345.1"/>
    <property type="molecule type" value="Genomic_DNA"/>
</dbReference>
<dbReference type="Gene3D" id="3.20.80.10">
    <property type="entry name" value="Regulatory factor, effector binding domain"/>
    <property type="match status" value="1"/>
</dbReference>
<proteinExistence type="predicted"/>
<dbReference type="SUPFAM" id="SSF55136">
    <property type="entry name" value="Probable bacterial effector-binding domain"/>
    <property type="match status" value="1"/>
</dbReference>
<sequence length="148" mass="16143">MTNTATPAQLPAFRIIGLHIRTQPATAAADIGALWPRWFGSDTAAISALDDALYCAYHQYDSDYRGAYSVTLGKKVAADAPVPAGFAELLIPAQDYACYPAPGEMPQAIVQVWQHIWQNDANLPRRYQVDFDVYPAAATPAVYIGLRT</sequence>
<evidence type="ECO:0000313" key="2">
    <source>
        <dbReference type="EMBL" id="QRQ81345.1"/>
    </source>
</evidence>
<dbReference type="RefSeq" id="WP_230338639.1">
    <property type="nucleotide sequence ID" value="NZ_CP069798.1"/>
</dbReference>
<dbReference type="InterPro" id="IPR053182">
    <property type="entry name" value="YobU-like_regulator"/>
</dbReference>
<protein>
    <submittedName>
        <fullName evidence="2">Effector binding domain-containing protein</fullName>
    </submittedName>
</protein>
<reference evidence="2" key="1">
    <citation type="submission" date="2021-02" db="EMBL/GenBank/DDBJ databases">
        <title>Neisseriaceae sp. 26B isolated from the cloaca of a Common Toad-headed Turtle (Mesoclemmys nasuta).</title>
        <authorList>
            <person name="Spergser J."/>
            <person name="Busse H.-J."/>
        </authorList>
    </citation>
    <scope>NUCLEOTIDE SEQUENCE</scope>
    <source>
        <strain evidence="2">26B</strain>
    </source>
</reference>